<organism evidence="1 2">
    <name type="scientific">Peronosclerospora sorghi</name>
    <dbReference type="NCBI Taxonomy" id="230839"/>
    <lineage>
        <taxon>Eukaryota</taxon>
        <taxon>Sar</taxon>
        <taxon>Stramenopiles</taxon>
        <taxon>Oomycota</taxon>
        <taxon>Peronosporomycetes</taxon>
        <taxon>Peronosporales</taxon>
        <taxon>Peronosporaceae</taxon>
        <taxon>Peronosclerospora</taxon>
    </lineage>
</organism>
<accession>A0ACC0WS48</accession>
<proteinExistence type="predicted"/>
<gene>
    <name evidence="1" type="ORF">PsorP6_001364</name>
</gene>
<comment type="caution">
    <text evidence="1">The sequence shown here is derived from an EMBL/GenBank/DDBJ whole genome shotgun (WGS) entry which is preliminary data.</text>
</comment>
<dbReference type="EMBL" id="CM047580">
    <property type="protein sequence ID" value="KAI9921577.1"/>
    <property type="molecule type" value="Genomic_DNA"/>
</dbReference>
<keyword evidence="2" id="KW-1185">Reference proteome</keyword>
<reference evidence="1 2" key="1">
    <citation type="journal article" date="2022" name="bioRxiv">
        <title>The genome of the oomycete Peronosclerospora sorghi, a cosmopolitan pathogen of maize and sorghum, is inflated with dispersed pseudogenes.</title>
        <authorList>
            <person name="Fletcher K."/>
            <person name="Martin F."/>
            <person name="Isakeit T."/>
            <person name="Cavanaugh K."/>
            <person name="Magill C."/>
            <person name="Michelmore R."/>
        </authorList>
    </citation>
    <scope>NUCLEOTIDE SEQUENCE [LARGE SCALE GENOMIC DNA]</scope>
    <source>
        <strain evidence="1">P6</strain>
    </source>
</reference>
<evidence type="ECO:0000313" key="1">
    <source>
        <dbReference type="EMBL" id="KAI9921577.1"/>
    </source>
</evidence>
<name>A0ACC0WS48_9STRA</name>
<dbReference type="Proteomes" id="UP001163321">
    <property type="component" value="Chromosome 1"/>
</dbReference>
<sequence>MTELRCRSRVRTIAWGTRVASISARTKLRKKGCATRRAIAEQLRHGDELRRKINNVTSDEDDENDEYNEIEEQDMARVEKRARSLVNKIDVEHDDAKKERGFQGMKFMQLARL</sequence>
<evidence type="ECO:0000313" key="2">
    <source>
        <dbReference type="Proteomes" id="UP001163321"/>
    </source>
</evidence>
<protein>
    <submittedName>
        <fullName evidence="1">Uncharacterized protein</fullName>
    </submittedName>
</protein>